<dbReference type="InterPro" id="IPR011335">
    <property type="entry name" value="Restrct_endonuc-II-like"/>
</dbReference>
<evidence type="ECO:0000256" key="3">
    <source>
        <dbReference type="ARBA" id="ARBA00022763"/>
    </source>
</evidence>
<keyword evidence="5" id="KW-0234">DNA repair</keyword>
<feature type="compositionally biased region" description="Basic and acidic residues" evidence="7">
    <location>
        <begin position="1"/>
        <end position="15"/>
    </location>
</feature>
<dbReference type="GO" id="GO:0003697">
    <property type="term" value="F:single-stranded DNA binding"/>
    <property type="evidence" value="ECO:0007669"/>
    <property type="project" value="TreeGrafter"/>
</dbReference>
<evidence type="ECO:0000313" key="9">
    <source>
        <dbReference type="EMBL" id="GBM09773.1"/>
    </source>
</evidence>
<dbReference type="GO" id="GO:0070522">
    <property type="term" value="C:ERCC4-ERCC1 complex"/>
    <property type="evidence" value="ECO:0007669"/>
    <property type="project" value="TreeGrafter"/>
</dbReference>
<feature type="region of interest" description="Disordered" evidence="7">
    <location>
        <begin position="1"/>
        <end position="82"/>
    </location>
</feature>
<gene>
    <name evidence="9" type="primary">Ercc1</name>
    <name evidence="9" type="ORF">AVEN_101814_1</name>
</gene>
<dbReference type="PANTHER" id="PTHR12749">
    <property type="entry name" value="EXCISION REPAIR CROSS-COMPLEMENTING 1 ERCC1"/>
    <property type="match status" value="1"/>
</dbReference>
<evidence type="ECO:0000313" key="10">
    <source>
        <dbReference type="Proteomes" id="UP000499080"/>
    </source>
</evidence>
<dbReference type="GO" id="GO:0000110">
    <property type="term" value="C:nucleotide-excision repair factor 1 complex"/>
    <property type="evidence" value="ECO:0007669"/>
    <property type="project" value="TreeGrafter"/>
</dbReference>
<comment type="similarity">
    <text evidence="2">Belongs to the ERCC1/RAD10/SWI10 family.</text>
</comment>
<protein>
    <submittedName>
        <fullName evidence="9">DNA excision repair protein ERCC-1</fullName>
    </submittedName>
</protein>
<dbReference type="GO" id="GO:0006302">
    <property type="term" value="P:double-strand break repair"/>
    <property type="evidence" value="ECO:0007669"/>
    <property type="project" value="UniProtKB-ARBA"/>
</dbReference>
<evidence type="ECO:0000256" key="7">
    <source>
        <dbReference type="SAM" id="MobiDB-lite"/>
    </source>
</evidence>
<reference evidence="9 10" key="1">
    <citation type="journal article" date="2019" name="Sci. Rep.">
        <title>Orb-weaving spider Araneus ventricosus genome elucidates the spidroin gene catalogue.</title>
        <authorList>
            <person name="Kono N."/>
            <person name="Nakamura H."/>
            <person name="Ohtoshi R."/>
            <person name="Moran D.A.P."/>
            <person name="Shinohara A."/>
            <person name="Yoshida Y."/>
            <person name="Fujiwara M."/>
            <person name="Mori M."/>
            <person name="Tomita M."/>
            <person name="Arakawa K."/>
        </authorList>
    </citation>
    <scope>NUCLEOTIDE SEQUENCE [LARGE SCALE GENOMIC DNA]</scope>
</reference>
<dbReference type="GO" id="GO:0006312">
    <property type="term" value="P:mitotic recombination"/>
    <property type="evidence" value="ECO:0007669"/>
    <property type="project" value="TreeGrafter"/>
</dbReference>
<dbReference type="Proteomes" id="UP000499080">
    <property type="component" value="Unassembled WGS sequence"/>
</dbReference>
<evidence type="ECO:0000256" key="1">
    <source>
        <dbReference type="ARBA" id="ARBA00004123"/>
    </source>
</evidence>
<dbReference type="InterPro" id="IPR047260">
    <property type="entry name" value="ERCC1-like_central_dom"/>
</dbReference>
<sequence length="225" mass="25183">MEKSPKKFCIPKDTDDSFEESVSAAPRYFKPGQIISETGCKDNTSSSETNPSSIADEPETENKQPSVIEKAPLRNNAADRRPTITRFQSEFGNLKESKFYDKSVESCSSGGSRSVSALIVNPRQRGNPLLKHIRNVPWEFSEVEPDYVMGKSACALFLSLRYHNLFPNYIHDRLKALGKSYSIRVLLVQVDVAEPNPPLKDLSVISILADCTLMVAWSTEEVRHS</sequence>
<keyword evidence="3" id="KW-0227">DNA damage</keyword>
<feature type="compositionally biased region" description="Polar residues" evidence="7">
    <location>
        <begin position="41"/>
        <end position="53"/>
    </location>
</feature>
<evidence type="ECO:0000256" key="4">
    <source>
        <dbReference type="ARBA" id="ARBA00023125"/>
    </source>
</evidence>
<keyword evidence="10" id="KW-1185">Reference proteome</keyword>
<name>A0A4Y2CZE3_ARAVE</name>
<feature type="domain" description="ERCC1-like central" evidence="8">
    <location>
        <begin position="118"/>
        <end position="222"/>
    </location>
</feature>
<organism evidence="9 10">
    <name type="scientific">Araneus ventricosus</name>
    <name type="common">Orbweaver spider</name>
    <name type="synonym">Epeira ventricosa</name>
    <dbReference type="NCBI Taxonomy" id="182803"/>
    <lineage>
        <taxon>Eukaryota</taxon>
        <taxon>Metazoa</taxon>
        <taxon>Ecdysozoa</taxon>
        <taxon>Arthropoda</taxon>
        <taxon>Chelicerata</taxon>
        <taxon>Arachnida</taxon>
        <taxon>Araneae</taxon>
        <taxon>Araneomorphae</taxon>
        <taxon>Entelegynae</taxon>
        <taxon>Araneoidea</taxon>
        <taxon>Araneidae</taxon>
        <taxon>Araneus</taxon>
    </lineage>
</organism>
<comment type="subcellular location">
    <subcellularLocation>
        <location evidence="1">Nucleus</location>
    </subcellularLocation>
</comment>
<keyword evidence="6" id="KW-0539">Nucleus</keyword>
<proteinExistence type="inferred from homology"/>
<dbReference type="GO" id="GO:0070914">
    <property type="term" value="P:UV-damage excision repair"/>
    <property type="evidence" value="ECO:0007669"/>
    <property type="project" value="TreeGrafter"/>
</dbReference>
<dbReference type="PANTHER" id="PTHR12749:SF0">
    <property type="entry name" value="DNA EXCISION REPAIR PROTEIN ERCC-1"/>
    <property type="match status" value="1"/>
</dbReference>
<dbReference type="Pfam" id="PF03834">
    <property type="entry name" value="Rad10"/>
    <property type="match status" value="1"/>
</dbReference>
<dbReference type="SUPFAM" id="SSF52980">
    <property type="entry name" value="Restriction endonuclease-like"/>
    <property type="match status" value="1"/>
</dbReference>
<evidence type="ECO:0000259" key="8">
    <source>
        <dbReference type="Pfam" id="PF03834"/>
    </source>
</evidence>
<dbReference type="FunFam" id="3.40.50.10130:FF:000001">
    <property type="entry name" value="DNA excision repair protein ERCC-1"/>
    <property type="match status" value="1"/>
</dbReference>
<dbReference type="OrthoDB" id="10262814at2759"/>
<dbReference type="InterPro" id="IPR004579">
    <property type="entry name" value="ERCC1/RAD10/SWI10"/>
</dbReference>
<dbReference type="GO" id="GO:0003684">
    <property type="term" value="F:damaged DNA binding"/>
    <property type="evidence" value="ECO:0007669"/>
    <property type="project" value="InterPro"/>
</dbReference>
<evidence type="ECO:0000256" key="6">
    <source>
        <dbReference type="ARBA" id="ARBA00023242"/>
    </source>
</evidence>
<dbReference type="Gene3D" id="3.40.50.10130">
    <property type="match status" value="1"/>
</dbReference>
<dbReference type="NCBIfam" id="TIGR00597">
    <property type="entry name" value="rad10"/>
    <property type="match status" value="1"/>
</dbReference>
<evidence type="ECO:0000256" key="2">
    <source>
        <dbReference type="ARBA" id="ARBA00008283"/>
    </source>
</evidence>
<dbReference type="EMBL" id="BGPR01000275">
    <property type="protein sequence ID" value="GBM09773.1"/>
    <property type="molecule type" value="Genomic_DNA"/>
</dbReference>
<keyword evidence="4" id="KW-0238">DNA-binding</keyword>
<accession>A0A4Y2CZE3</accession>
<dbReference type="AlphaFoldDB" id="A0A4Y2CZE3"/>
<evidence type="ECO:0000256" key="5">
    <source>
        <dbReference type="ARBA" id="ARBA00023204"/>
    </source>
</evidence>
<comment type="caution">
    <text evidence="9">The sequence shown here is derived from an EMBL/GenBank/DDBJ whole genome shotgun (WGS) entry which is preliminary data.</text>
</comment>